<evidence type="ECO:0000313" key="2">
    <source>
        <dbReference type="EMBL" id="RKR29819.1"/>
    </source>
</evidence>
<dbReference type="EMBL" id="RBIR01000001">
    <property type="protein sequence ID" value="RKR29819.1"/>
    <property type="molecule type" value="Genomic_DNA"/>
</dbReference>
<evidence type="ECO:0008006" key="4">
    <source>
        <dbReference type="Google" id="ProtNLM"/>
    </source>
</evidence>
<name>A0A495FMQ2_9MICC</name>
<reference evidence="2 3" key="1">
    <citation type="submission" date="2018-10" db="EMBL/GenBank/DDBJ databases">
        <title>Genomic Encyclopedia of Type Strains, Phase IV (KMG-IV): sequencing the most valuable type-strain genomes for metagenomic binning, comparative biology and taxonomic classification.</title>
        <authorList>
            <person name="Goeker M."/>
        </authorList>
    </citation>
    <scope>NUCLEOTIDE SEQUENCE [LARGE SCALE GENOMIC DNA]</scope>
    <source>
        <strain evidence="2 3">DSM 25586</strain>
    </source>
</reference>
<organism evidence="2 3">
    <name type="scientific">Arthrobacter oryzae</name>
    <dbReference type="NCBI Taxonomy" id="409290"/>
    <lineage>
        <taxon>Bacteria</taxon>
        <taxon>Bacillati</taxon>
        <taxon>Actinomycetota</taxon>
        <taxon>Actinomycetes</taxon>
        <taxon>Micrococcales</taxon>
        <taxon>Micrococcaceae</taxon>
        <taxon>Arthrobacter</taxon>
    </lineage>
</organism>
<accession>A0A495FMQ2</accession>
<gene>
    <name evidence="2" type="ORF">C8D78_0134</name>
</gene>
<dbReference type="AlphaFoldDB" id="A0A495FMQ2"/>
<feature type="region of interest" description="Disordered" evidence="1">
    <location>
        <begin position="1"/>
        <end position="26"/>
    </location>
</feature>
<sequence length="288" mass="31729">MGLVTWLRQRGKREPGRPAVAPQQQPTERRVISLSIGYSGCVEVAGTTTFAKEAVEDLAARKGLGERGYYQGTAQLQREPENPVNPHAVSVIVNGERVGCLPSYASEDVHLPVGVSQPVHYQLHILREQKLLAKAYVWLGDGEPEWAYSRENPPALTAGQRINSSHAEKSAMVREALARGGARAAQFRRGMVDGVHYLELIEPIKQLKREGRFEEALVLCYKAIEGAEGDAGDSIPAPGYTEQAAIVHRKLRQRDEEIAVLKRWLARCPKTLRAGSGIAERLAKLEAK</sequence>
<evidence type="ECO:0000313" key="3">
    <source>
        <dbReference type="Proteomes" id="UP000276055"/>
    </source>
</evidence>
<protein>
    <recommendedName>
        <fullName evidence="4">HIRAN domain-containing protein</fullName>
    </recommendedName>
</protein>
<comment type="caution">
    <text evidence="2">The sequence shown here is derived from an EMBL/GenBank/DDBJ whole genome shotgun (WGS) entry which is preliminary data.</text>
</comment>
<evidence type="ECO:0000256" key="1">
    <source>
        <dbReference type="SAM" id="MobiDB-lite"/>
    </source>
</evidence>
<dbReference type="Gene3D" id="3.30.70.2330">
    <property type="match status" value="1"/>
</dbReference>
<proteinExistence type="predicted"/>
<dbReference type="Proteomes" id="UP000276055">
    <property type="component" value="Unassembled WGS sequence"/>
</dbReference>